<dbReference type="AlphaFoldDB" id="A0A163E0G0"/>
<keyword evidence="2" id="KW-1185">Reference proteome</keyword>
<dbReference type="Proteomes" id="UP000076837">
    <property type="component" value="Unassembled WGS sequence"/>
</dbReference>
<protein>
    <submittedName>
        <fullName evidence="1">Uncharacterized protein</fullName>
    </submittedName>
</protein>
<sequence length="328" mass="36372">MDCNNLVEILRRSAEDNKKACEAALVQPVPTVSLRPAAAEFVPTGVYSSPPSEAAFLDEDSTSYYEYVGYSLPYTPPTPPSLQSDVEEPKCMENSASEVSEAPSPFAGIDYSTAMYGSGIQKWPAVDRADLNPSSTVTLRFRTTRGTHNIPVPKLPLIAVSPRIRAAFVENPALERMTFFMPNMTPGAIRAIARWLKNICKDAEAREIRIPETAQSWQKALELRMTAMELGMEQYVEHIGAGYLPSLVGRELDFDEARILVKSARGKDDKLLVAFANSLAYLVRYHKLSGEEEAILARHLSRQEWAPLLEAIREDGVKALRRIALGLD</sequence>
<accession>A0A163E0G0</accession>
<comment type="caution">
    <text evidence="1">The sequence shown here is derived from an EMBL/GenBank/DDBJ whole genome shotgun (WGS) entry which is preliminary data.</text>
</comment>
<dbReference type="EMBL" id="JYNV01000195">
    <property type="protein sequence ID" value="KZM23441.1"/>
    <property type="molecule type" value="Genomic_DNA"/>
</dbReference>
<name>A0A163E0G0_DIDRA</name>
<reference evidence="1 2" key="1">
    <citation type="journal article" date="2016" name="Sci. Rep.">
        <title>Draft genome sequencing and secretome analysis of fungal phytopathogen Ascochyta rabiei provides insight into the necrotrophic effector repertoire.</title>
        <authorList>
            <person name="Verma S."/>
            <person name="Gazara R.K."/>
            <person name="Nizam S."/>
            <person name="Parween S."/>
            <person name="Chattopadhyay D."/>
            <person name="Verma P.K."/>
        </authorList>
    </citation>
    <scope>NUCLEOTIDE SEQUENCE [LARGE SCALE GENOMIC DNA]</scope>
    <source>
        <strain evidence="1 2">ArDII</strain>
    </source>
</reference>
<evidence type="ECO:0000313" key="2">
    <source>
        <dbReference type="Proteomes" id="UP000076837"/>
    </source>
</evidence>
<organism evidence="1 2">
    <name type="scientific">Didymella rabiei</name>
    <name type="common">Chickpea ascochyta blight fungus</name>
    <name type="synonym">Mycosphaerella rabiei</name>
    <dbReference type="NCBI Taxonomy" id="5454"/>
    <lineage>
        <taxon>Eukaryota</taxon>
        <taxon>Fungi</taxon>
        <taxon>Dikarya</taxon>
        <taxon>Ascomycota</taxon>
        <taxon>Pezizomycotina</taxon>
        <taxon>Dothideomycetes</taxon>
        <taxon>Pleosporomycetidae</taxon>
        <taxon>Pleosporales</taxon>
        <taxon>Pleosporineae</taxon>
        <taxon>Didymellaceae</taxon>
        <taxon>Ascochyta</taxon>
    </lineage>
</organism>
<dbReference type="OrthoDB" id="3773903at2759"/>
<proteinExistence type="predicted"/>
<gene>
    <name evidence="1" type="ORF">ST47_g5409</name>
</gene>
<evidence type="ECO:0000313" key="1">
    <source>
        <dbReference type="EMBL" id="KZM23441.1"/>
    </source>
</evidence>